<reference evidence="12 13" key="1">
    <citation type="submission" date="2021-06" db="EMBL/GenBank/DDBJ databases">
        <authorList>
            <person name="Criscuolo A."/>
        </authorList>
    </citation>
    <scope>NUCLEOTIDE SEQUENCE [LARGE SCALE GENOMIC DNA]</scope>
    <source>
        <strain evidence="13">CIP 111802</strain>
    </source>
</reference>
<keyword evidence="5" id="KW-0547">Nucleotide-binding</keyword>
<evidence type="ECO:0000256" key="9">
    <source>
        <dbReference type="SAM" id="Phobius"/>
    </source>
</evidence>
<feature type="domain" description="Signal transduction histidine kinase subgroup 3 dimerisation and phosphoacceptor" evidence="11">
    <location>
        <begin position="224"/>
        <end position="287"/>
    </location>
</feature>
<feature type="transmembrane region" description="Helical" evidence="9">
    <location>
        <begin position="69"/>
        <end position="87"/>
    </location>
</feature>
<evidence type="ECO:0000256" key="8">
    <source>
        <dbReference type="ARBA" id="ARBA00023012"/>
    </source>
</evidence>
<keyword evidence="13" id="KW-1185">Reference proteome</keyword>
<dbReference type="InterPro" id="IPR011712">
    <property type="entry name" value="Sig_transdc_His_kin_sub3_dim/P"/>
</dbReference>
<sequence>MISANGKATMNSTALGRDYKKAAPVRSAQWLSGRGIEVSFRDYRIYGKPLARAAAIFILMNINRLFSGPVYQVGLNLVIWATFSVILSFPRSWWTKTRLFAAGCIIIIEAALGLFWFHEMKPLYFIAVFIFAASIHLFMSTSPIPAMAVMFVTALLYIKFGREDLFNFISFGLFAFVLYFTIRSRKQRNEMYELNKRHLAELQEAYDQLQEASVTSMQYAVLEERARIARDIHDAVGHSLTSLIVQMQAMRYMIKKDPVQAEQSLEEMLSVARQGLQDIRTSVHSLAGDRSIPGVIPLKALLSRMETFASVRYTFHADFNEEEVDAGVYGILFRVLQEAITNIIRHSRAAHVEVILRRESGNLTMRIRDDGMLQSGQIISEGFGLKVMKARLEESGGRLHYSIQEPHGLQLIAEIPAFDPNLRHANEKED</sequence>
<evidence type="ECO:0000256" key="7">
    <source>
        <dbReference type="ARBA" id="ARBA00022840"/>
    </source>
</evidence>
<dbReference type="Proteomes" id="UP000730618">
    <property type="component" value="Unassembled WGS sequence"/>
</dbReference>
<evidence type="ECO:0000259" key="11">
    <source>
        <dbReference type="Pfam" id="PF07730"/>
    </source>
</evidence>
<keyword evidence="7" id="KW-0067">ATP-binding</keyword>
<evidence type="ECO:0000313" key="12">
    <source>
        <dbReference type="EMBL" id="CAG7657001.1"/>
    </source>
</evidence>
<comment type="catalytic activity">
    <reaction evidence="1">
        <text>ATP + protein L-histidine = ADP + protein N-phospho-L-histidine.</text>
        <dbReference type="EC" id="2.7.13.3"/>
    </reaction>
</comment>
<feature type="transmembrane region" description="Helical" evidence="9">
    <location>
        <begin position="166"/>
        <end position="182"/>
    </location>
</feature>
<dbReference type="EC" id="2.7.13.3" evidence="2"/>
<keyword evidence="9" id="KW-1133">Transmembrane helix</keyword>
<keyword evidence="9" id="KW-0812">Transmembrane</keyword>
<evidence type="ECO:0000256" key="1">
    <source>
        <dbReference type="ARBA" id="ARBA00000085"/>
    </source>
</evidence>
<evidence type="ECO:0000259" key="10">
    <source>
        <dbReference type="Pfam" id="PF02518"/>
    </source>
</evidence>
<keyword evidence="6" id="KW-0418">Kinase</keyword>
<feature type="transmembrane region" description="Helical" evidence="9">
    <location>
        <begin position="123"/>
        <end position="139"/>
    </location>
</feature>
<evidence type="ECO:0000256" key="5">
    <source>
        <dbReference type="ARBA" id="ARBA00022741"/>
    </source>
</evidence>
<keyword evidence="9" id="KW-0472">Membrane</keyword>
<comment type="caution">
    <text evidence="12">The sequence shown here is derived from an EMBL/GenBank/DDBJ whole genome shotgun (WGS) entry which is preliminary data.</text>
</comment>
<evidence type="ECO:0000256" key="2">
    <source>
        <dbReference type="ARBA" id="ARBA00012438"/>
    </source>
</evidence>
<evidence type="ECO:0000256" key="3">
    <source>
        <dbReference type="ARBA" id="ARBA00022553"/>
    </source>
</evidence>
<dbReference type="EMBL" id="CAJVCE010000033">
    <property type="protein sequence ID" value="CAG7657001.1"/>
    <property type="molecule type" value="Genomic_DNA"/>
</dbReference>
<dbReference type="Pfam" id="PF07730">
    <property type="entry name" value="HisKA_3"/>
    <property type="match status" value="1"/>
</dbReference>
<dbReference type="CDD" id="cd16917">
    <property type="entry name" value="HATPase_UhpB-NarQ-NarX-like"/>
    <property type="match status" value="1"/>
</dbReference>
<proteinExistence type="predicted"/>
<evidence type="ECO:0000313" key="13">
    <source>
        <dbReference type="Proteomes" id="UP000730618"/>
    </source>
</evidence>
<keyword evidence="3" id="KW-0597">Phosphoprotein</keyword>
<keyword evidence="8" id="KW-0902">Two-component regulatory system</keyword>
<name>A0ABN7TV83_9BACL</name>
<evidence type="ECO:0000256" key="6">
    <source>
        <dbReference type="ARBA" id="ARBA00022777"/>
    </source>
</evidence>
<dbReference type="PANTHER" id="PTHR24421">
    <property type="entry name" value="NITRATE/NITRITE SENSOR PROTEIN NARX-RELATED"/>
    <property type="match status" value="1"/>
</dbReference>
<dbReference type="Pfam" id="PF02518">
    <property type="entry name" value="HATPase_c"/>
    <property type="match status" value="1"/>
</dbReference>
<gene>
    <name evidence="12" type="ORF">PAECIP111802_06582</name>
</gene>
<feature type="domain" description="Histidine kinase/HSP90-like ATPase" evidence="10">
    <location>
        <begin position="332"/>
        <end position="416"/>
    </location>
</feature>
<evidence type="ECO:0000256" key="4">
    <source>
        <dbReference type="ARBA" id="ARBA00022679"/>
    </source>
</evidence>
<keyword evidence="4" id="KW-0808">Transferase</keyword>
<organism evidence="12 13">
    <name type="scientific">Paenibacillus allorhizosphaerae</name>
    <dbReference type="NCBI Taxonomy" id="2849866"/>
    <lineage>
        <taxon>Bacteria</taxon>
        <taxon>Bacillati</taxon>
        <taxon>Bacillota</taxon>
        <taxon>Bacilli</taxon>
        <taxon>Bacillales</taxon>
        <taxon>Paenibacillaceae</taxon>
        <taxon>Paenibacillus</taxon>
    </lineage>
</organism>
<dbReference type="InterPro" id="IPR003594">
    <property type="entry name" value="HATPase_dom"/>
</dbReference>
<dbReference type="PANTHER" id="PTHR24421:SF10">
    <property type="entry name" value="NITRATE_NITRITE SENSOR PROTEIN NARQ"/>
    <property type="match status" value="1"/>
</dbReference>
<protein>
    <recommendedName>
        <fullName evidence="2">histidine kinase</fullName>
        <ecNumber evidence="2">2.7.13.3</ecNumber>
    </recommendedName>
</protein>
<dbReference type="InterPro" id="IPR050482">
    <property type="entry name" value="Sensor_HK_TwoCompSys"/>
</dbReference>
<feature type="transmembrane region" description="Helical" evidence="9">
    <location>
        <begin position="99"/>
        <end position="117"/>
    </location>
</feature>
<accession>A0ABN7TV83</accession>